<feature type="non-terminal residue" evidence="6">
    <location>
        <position position="138"/>
    </location>
</feature>
<accession>X0YQB2</accession>
<dbReference type="Gene3D" id="1.10.10.10">
    <property type="entry name" value="Winged helix-like DNA-binding domain superfamily/Winged helix DNA-binding domain"/>
    <property type="match status" value="1"/>
</dbReference>
<dbReference type="AlphaFoldDB" id="X0YQB2"/>
<dbReference type="InterPro" id="IPR036390">
    <property type="entry name" value="WH_DNA-bd_sf"/>
</dbReference>
<organism evidence="6">
    <name type="scientific">marine sediment metagenome</name>
    <dbReference type="NCBI Taxonomy" id="412755"/>
    <lineage>
        <taxon>unclassified sequences</taxon>
        <taxon>metagenomes</taxon>
        <taxon>ecological metagenomes</taxon>
    </lineage>
</organism>
<evidence type="ECO:0000256" key="1">
    <source>
        <dbReference type="ARBA" id="ARBA00023015"/>
    </source>
</evidence>
<evidence type="ECO:0000259" key="4">
    <source>
        <dbReference type="PROSITE" id="PS51077"/>
    </source>
</evidence>
<evidence type="ECO:0000256" key="2">
    <source>
        <dbReference type="ARBA" id="ARBA00023125"/>
    </source>
</evidence>
<protein>
    <recommendedName>
        <fullName evidence="7">HTH iclR-type domain-containing protein</fullName>
    </recommendedName>
</protein>
<dbReference type="Pfam" id="PF09339">
    <property type="entry name" value="HTH_IclR"/>
    <property type="match status" value="1"/>
</dbReference>
<evidence type="ECO:0000259" key="5">
    <source>
        <dbReference type="PROSITE" id="PS51078"/>
    </source>
</evidence>
<dbReference type="InterPro" id="IPR050707">
    <property type="entry name" value="HTH_MetabolicPath_Reg"/>
</dbReference>
<dbReference type="SUPFAM" id="SSF55781">
    <property type="entry name" value="GAF domain-like"/>
    <property type="match status" value="1"/>
</dbReference>
<dbReference type="PROSITE" id="PS51078">
    <property type="entry name" value="ICLR_ED"/>
    <property type="match status" value="1"/>
</dbReference>
<dbReference type="InterPro" id="IPR014757">
    <property type="entry name" value="Tscrpt_reg_IclR_C"/>
</dbReference>
<dbReference type="Gene3D" id="3.30.450.40">
    <property type="match status" value="1"/>
</dbReference>
<dbReference type="SMART" id="SM00346">
    <property type="entry name" value="HTH_ICLR"/>
    <property type="match status" value="1"/>
</dbReference>
<keyword evidence="3" id="KW-0804">Transcription</keyword>
<dbReference type="Pfam" id="PF01614">
    <property type="entry name" value="IclR_C"/>
    <property type="match status" value="1"/>
</dbReference>
<sequence length="138" mass="15836">MDKQKLIPAVDRILSIIELLANERGELSFSELSSSLDIPKPSLSRLLSNLQQRGYVSHNPVTRKYQLTLKLLTLGDRLLDRLDLREKARASMQKLMEKSKETVELAILDDKEIVYIDKHESYESVRLVAHIGSRYSTL</sequence>
<dbReference type="InterPro" id="IPR005471">
    <property type="entry name" value="Tscrpt_reg_IclR_N"/>
</dbReference>
<evidence type="ECO:0000313" key="6">
    <source>
        <dbReference type="EMBL" id="GAG58425.1"/>
    </source>
</evidence>
<dbReference type="EMBL" id="BART01003567">
    <property type="protein sequence ID" value="GAG58425.1"/>
    <property type="molecule type" value="Genomic_DNA"/>
</dbReference>
<dbReference type="FunFam" id="1.10.10.10:FF:000056">
    <property type="entry name" value="IclR family transcriptional regulator"/>
    <property type="match status" value="1"/>
</dbReference>
<proteinExistence type="predicted"/>
<dbReference type="SUPFAM" id="SSF46785">
    <property type="entry name" value="Winged helix' DNA-binding domain"/>
    <property type="match status" value="1"/>
</dbReference>
<feature type="domain" description="HTH iclR-type" evidence="4">
    <location>
        <begin position="7"/>
        <end position="69"/>
    </location>
</feature>
<evidence type="ECO:0000256" key="3">
    <source>
        <dbReference type="ARBA" id="ARBA00023163"/>
    </source>
</evidence>
<dbReference type="GO" id="GO:0003677">
    <property type="term" value="F:DNA binding"/>
    <property type="evidence" value="ECO:0007669"/>
    <property type="project" value="UniProtKB-KW"/>
</dbReference>
<dbReference type="InterPro" id="IPR029016">
    <property type="entry name" value="GAF-like_dom_sf"/>
</dbReference>
<name>X0YQB2_9ZZZZ</name>
<dbReference type="GO" id="GO:0045892">
    <property type="term" value="P:negative regulation of DNA-templated transcription"/>
    <property type="evidence" value="ECO:0007669"/>
    <property type="project" value="TreeGrafter"/>
</dbReference>
<feature type="domain" description="IclR-ED" evidence="5">
    <location>
        <begin position="70"/>
        <end position="138"/>
    </location>
</feature>
<dbReference type="PROSITE" id="PS51077">
    <property type="entry name" value="HTH_ICLR"/>
    <property type="match status" value="1"/>
</dbReference>
<comment type="caution">
    <text evidence="6">The sequence shown here is derived from an EMBL/GenBank/DDBJ whole genome shotgun (WGS) entry which is preliminary data.</text>
</comment>
<dbReference type="InterPro" id="IPR036388">
    <property type="entry name" value="WH-like_DNA-bd_sf"/>
</dbReference>
<evidence type="ECO:0008006" key="7">
    <source>
        <dbReference type="Google" id="ProtNLM"/>
    </source>
</evidence>
<dbReference type="PANTHER" id="PTHR30136">
    <property type="entry name" value="HELIX-TURN-HELIX TRANSCRIPTIONAL REGULATOR, ICLR FAMILY"/>
    <property type="match status" value="1"/>
</dbReference>
<dbReference type="GO" id="GO:0003700">
    <property type="term" value="F:DNA-binding transcription factor activity"/>
    <property type="evidence" value="ECO:0007669"/>
    <property type="project" value="TreeGrafter"/>
</dbReference>
<reference evidence="6" key="1">
    <citation type="journal article" date="2014" name="Front. Microbiol.">
        <title>High frequency of phylogenetically diverse reductive dehalogenase-homologous genes in deep subseafloor sedimentary metagenomes.</title>
        <authorList>
            <person name="Kawai M."/>
            <person name="Futagami T."/>
            <person name="Toyoda A."/>
            <person name="Takaki Y."/>
            <person name="Nishi S."/>
            <person name="Hori S."/>
            <person name="Arai W."/>
            <person name="Tsubouchi T."/>
            <person name="Morono Y."/>
            <person name="Uchiyama I."/>
            <person name="Ito T."/>
            <person name="Fujiyama A."/>
            <person name="Inagaki F."/>
            <person name="Takami H."/>
        </authorList>
    </citation>
    <scope>NUCLEOTIDE SEQUENCE</scope>
    <source>
        <strain evidence="6">Expedition CK06-06</strain>
    </source>
</reference>
<gene>
    <name evidence="6" type="ORF">S01H4_09713</name>
</gene>
<keyword evidence="2" id="KW-0238">DNA-binding</keyword>
<keyword evidence="1" id="KW-0805">Transcription regulation</keyword>
<dbReference type="PANTHER" id="PTHR30136:SF35">
    <property type="entry name" value="HTH-TYPE TRANSCRIPTIONAL REGULATOR RV1719"/>
    <property type="match status" value="1"/>
</dbReference>